<dbReference type="GO" id="GO:0005829">
    <property type="term" value="C:cytosol"/>
    <property type="evidence" value="ECO:0007669"/>
    <property type="project" value="TreeGrafter"/>
</dbReference>
<dbReference type="CDD" id="cd19920">
    <property type="entry name" value="REC_PA4781-like"/>
    <property type="match status" value="1"/>
</dbReference>
<dbReference type="RefSeq" id="WP_143948733.1">
    <property type="nucleotide sequence ID" value="NZ_BAABMB010000006.1"/>
</dbReference>
<dbReference type="Pfam" id="PF00072">
    <property type="entry name" value="Response_reg"/>
    <property type="match status" value="1"/>
</dbReference>
<feature type="modified residue" description="4-aspartylphosphate" evidence="6">
    <location>
        <position position="63"/>
    </location>
</feature>
<sequence>MSSTASPAKDVSPHVLIADDRPDDLRLLIELLRAARVRISVALDGAQAYARALALVPDLILLDVHMPRMDGYTVCRRLAAEPTTAHIPIIFLSAAGEVDERLEGLHSGGVDYVVKPFSAQEVLARIGVHLGRAALPPRAAGIPSTIGVSSGRTSTGSERRERDQALVAAATRYLSDHLAQPPRMQELAHRLGTNEKRLTRAFKTHLGKGGYEFLREQRLAVARRLLRETDLSIADIAGEIGFSSAANFATAFREHSGSTPSAYREAAATEAPHAPAAPLEESP</sequence>
<protein>
    <submittedName>
        <fullName evidence="10">Response regulator transcription factor</fullName>
    </submittedName>
</protein>
<evidence type="ECO:0000256" key="2">
    <source>
        <dbReference type="ARBA" id="ARBA00023012"/>
    </source>
</evidence>
<evidence type="ECO:0000256" key="4">
    <source>
        <dbReference type="ARBA" id="ARBA00023125"/>
    </source>
</evidence>
<dbReference type="InterPro" id="IPR018060">
    <property type="entry name" value="HTH_AraC"/>
</dbReference>
<proteinExistence type="predicted"/>
<evidence type="ECO:0000256" key="5">
    <source>
        <dbReference type="ARBA" id="ARBA00023163"/>
    </source>
</evidence>
<evidence type="ECO:0000256" key="7">
    <source>
        <dbReference type="SAM" id="MobiDB-lite"/>
    </source>
</evidence>
<dbReference type="PRINTS" id="PR00032">
    <property type="entry name" value="HTHARAC"/>
</dbReference>
<dbReference type="PROSITE" id="PS50110">
    <property type="entry name" value="RESPONSE_REGULATORY"/>
    <property type="match status" value="1"/>
</dbReference>
<reference evidence="10 11" key="1">
    <citation type="submission" date="2019-07" db="EMBL/GenBank/DDBJ databases">
        <title>Qingshengfaniella alkalisoli gen. nov., sp. nov., isolated from saline soil.</title>
        <authorList>
            <person name="Xu L."/>
            <person name="Huang X.-X."/>
            <person name="Sun J.-Q."/>
        </authorList>
    </citation>
    <scope>NUCLEOTIDE SEQUENCE [LARGE SCALE GENOMIC DNA]</scope>
    <source>
        <strain evidence="10 11">DSM 27279</strain>
    </source>
</reference>
<name>A0A556ALS3_9BURK</name>
<dbReference type="Gene3D" id="1.10.10.60">
    <property type="entry name" value="Homeodomain-like"/>
    <property type="match status" value="1"/>
</dbReference>
<dbReference type="InterPro" id="IPR039420">
    <property type="entry name" value="WalR-like"/>
</dbReference>
<dbReference type="InterPro" id="IPR020449">
    <property type="entry name" value="Tscrpt_reg_AraC-type_HTH"/>
</dbReference>
<dbReference type="SMART" id="SM00448">
    <property type="entry name" value="REC"/>
    <property type="match status" value="1"/>
</dbReference>
<dbReference type="AlphaFoldDB" id="A0A556ALS3"/>
<dbReference type="InterPro" id="IPR001789">
    <property type="entry name" value="Sig_transdc_resp-reg_receiver"/>
</dbReference>
<dbReference type="GO" id="GO:0032993">
    <property type="term" value="C:protein-DNA complex"/>
    <property type="evidence" value="ECO:0007669"/>
    <property type="project" value="TreeGrafter"/>
</dbReference>
<dbReference type="SMART" id="SM00342">
    <property type="entry name" value="HTH_ARAC"/>
    <property type="match status" value="1"/>
</dbReference>
<feature type="region of interest" description="Disordered" evidence="7">
    <location>
        <begin position="255"/>
        <end position="283"/>
    </location>
</feature>
<dbReference type="GO" id="GO:0003700">
    <property type="term" value="F:DNA-binding transcription factor activity"/>
    <property type="evidence" value="ECO:0007669"/>
    <property type="project" value="InterPro"/>
</dbReference>
<accession>A0A556ALS3</accession>
<keyword evidence="1 6" id="KW-0597">Phosphoprotein</keyword>
<dbReference type="Proteomes" id="UP000318405">
    <property type="component" value="Unassembled WGS sequence"/>
</dbReference>
<feature type="compositionally biased region" description="Low complexity" evidence="7">
    <location>
        <begin position="260"/>
        <end position="283"/>
    </location>
</feature>
<dbReference type="InterPro" id="IPR009057">
    <property type="entry name" value="Homeodomain-like_sf"/>
</dbReference>
<dbReference type="Pfam" id="PF12833">
    <property type="entry name" value="HTH_18"/>
    <property type="match status" value="1"/>
</dbReference>
<evidence type="ECO:0000313" key="11">
    <source>
        <dbReference type="Proteomes" id="UP000318405"/>
    </source>
</evidence>
<dbReference type="Gene3D" id="3.40.50.2300">
    <property type="match status" value="1"/>
</dbReference>
<dbReference type="SUPFAM" id="SSF46689">
    <property type="entry name" value="Homeodomain-like"/>
    <property type="match status" value="2"/>
</dbReference>
<dbReference type="OrthoDB" id="9801101at2"/>
<organism evidence="10 11">
    <name type="scientific">Verticiella sediminum</name>
    <dbReference type="NCBI Taxonomy" id="1247510"/>
    <lineage>
        <taxon>Bacteria</taxon>
        <taxon>Pseudomonadati</taxon>
        <taxon>Pseudomonadota</taxon>
        <taxon>Betaproteobacteria</taxon>
        <taxon>Burkholderiales</taxon>
        <taxon>Alcaligenaceae</taxon>
        <taxon>Verticiella</taxon>
    </lineage>
</organism>
<dbReference type="GO" id="GO:0000976">
    <property type="term" value="F:transcription cis-regulatory region binding"/>
    <property type="evidence" value="ECO:0007669"/>
    <property type="project" value="TreeGrafter"/>
</dbReference>
<evidence type="ECO:0000313" key="10">
    <source>
        <dbReference type="EMBL" id="TSH93832.1"/>
    </source>
</evidence>
<keyword evidence="11" id="KW-1185">Reference proteome</keyword>
<dbReference type="PANTHER" id="PTHR48111:SF1">
    <property type="entry name" value="TWO-COMPONENT RESPONSE REGULATOR ORR33"/>
    <property type="match status" value="1"/>
</dbReference>
<evidence type="ECO:0000259" key="9">
    <source>
        <dbReference type="PROSITE" id="PS50110"/>
    </source>
</evidence>
<dbReference type="EMBL" id="VLTJ01000026">
    <property type="protein sequence ID" value="TSH93832.1"/>
    <property type="molecule type" value="Genomic_DNA"/>
</dbReference>
<feature type="domain" description="Response regulatory" evidence="9">
    <location>
        <begin position="14"/>
        <end position="130"/>
    </location>
</feature>
<evidence type="ECO:0000256" key="3">
    <source>
        <dbReference type="ARBA" id="ARBA00023015"/>
    </source>
</evidence>
<feature type="domain" description="HTH araC/xylS-type" evidence="8">
    <location>
        <begin position="168"/>
        <end position="266"/>
    </location>
</feature>
<evidence type="ECO:0000259" key="8">
    <source>
        <dbReference type="PROSITE" id="PS01124"/>
    </source>
</evidence>
<comment type="caution">
    <text evidence="10">The sequence shown here is derived from an EMBL/GenBank/DDBJ whole genome shotgun (WGS) entry which is preliminary data.</text>
</comment>
<dbReference type="PANTHER" id="PTHR48111">
    <property type="entry name" value="REGULATOR OF RPOS"/>
    <property type="match status" value="1"/>
</dbReference>
<keyword evidence="2" id="KW-0902">Two-component regulatory system</keyword>
<dbReference type="InterPro" id="IPR011006">
    <property type="entry name" value="CheY-like_superfamily"/>
</dbReference>
<keyword evidence="5" id="KW-0804">Transcription</keyword>
<gene>
    <name evidence="10" type="ORF">FOZ76_13150</name>
</gene>
<keyword evidence="3" id="KW-0805">Transcription regulation</keyword>
<evidence type="ECO:0000256" key="6">
    <source>
        <dbReference type="PROSITE-ProRule" id="PRU00169"/>
    </source>
</evidence>
<dbReference type="PROSITE" id="PS01124">
    <property type="entry name" value="HTH_ARAC_FAMILY_2"/>
    <property type="match status" value="1"/>
</dbReference>
<dbReference type="GO" id="GO:0000156">
    <property type="term" value="F:phosphorelay response regulator activity"/>
    <property type="evidence" value="ECO:0007669"/>
    <property type="project" value="TreeGrafter"/>
</dbReference>
<keyword evidence="4" id="KW-0238">DNA-binding</keyword>
<evidence type="ECO:0000256" key="1">
    <source>
        <dbReference type="ARBA" id="ARBA00022553"/>
    </source>
</evidence>
<dbReference type="SUPFAM" id="SSF52172">
    <property type="entry name" value="CheY-like"/>
    <property type="match status" value="1"/>
</dbReference>